<accession>A0A7W9LQN2</accession>
<reference evidence="1 2" key="1">
    <citation type="submission" date="2020-08" db="EMBL/GenBank/DDBJ databases">
        <title>Sequencing the genomes of 1000 actinobacteria strains.</title>
        <authorList>
            <person name="Klenk H.-P."/>
        </authorList>
    </citation>
    <scope>NUCLEOTIDE SEQUENCE [LARGE SCALE GENOMIC DNA]</scope>
    <source>
        <strain evidence="1 2">DSM 40084</strain>
    </source>
</reference>
<sequence>MRGTTTNQAAHLKFVPCPPGCGHGSNTFNHYIHAAGFTGLVPAEAGPDPDGRADLLANWVVARSEAVSS</sequence>
<evidence type="ECO:0000313" key="2">
    <source>
        <dbReference type="Proteomes" id="UP000590647"/>
    </source>
</evidence>
<gene>
    <name evidence="1" type="ORF">HDA41_000592</name>
</gene>
<dbReference type="AlphaFoldDB" id="A0A7W9LQN2"/>
<name>A0A7W9LQN2_9ACTN</name>
<organism evidence="1 2">
    <name type="scientific">Streptomyces caelestis</name>
    <dbReference type="NCBI Taxonomy" id="36816"/>
    <lineage>
        <taxon>Bacteria</taxon>
        <taxon>Bacillati</taxon>
        <taxon>Actinomycetota</taxon>
        <taxon>Actinomycetes</taxon>
        <taxon>Kitasatosporales</taxon>
        <taxon>Streptomycetaceae</taxon>
        <taxon>Streptomyces</taxon>
    </lineage>
</organism>
<protein>
    <submittedName>
        <fullName evidence="1">Uncharacterized protein</fullName>
    </submittedName>
</protein>
<keyword evidence="2" id="KW-1185">Reference proteome</keyword>
<proteinExistence type="predicted"/>
<evidence type="ECO:0000313" key="1">
    <source>
        <dbReference type="EMBL" id="MBB5792628.1"/>
    </source>
</evidence>
<dbReference type="EMBL" id="JACHNE010000001">
    <property type="protein sequence ID" value="MBB5792628.1"/>
    <property type="molecule type" value="Genomic_DNA"/>
</dbReference>
<dbReference type="Proteomes" id="UP000590647">
    <property type="component" value="Unassembled WGS sequence"/>
</dbReference>
<comment type="caution">
    <text evidence="1">The sequence shown here is derived from an EMBL/GenBank/DDBJ whole genome shotgun (WGS) entry which is preliminary data.</text>
</comment>